<dbReference type="Proteomes" id="UP000199071">
    <property type="component" value="Unassembled WGS sequence"/>
</dbReference>
<keyword evidence="9" id="KW-1185">Reference proteome</keyword>
<dbReference type="NCBIfam" id="TIGR00427">
    <property type="entry name" value="NAAT family transporter"/>
    <property type="match status" value="1"/>
</dbReference>
<comment type="similarity">
    <text evidence="2 7">Belongs to the UPF0056 (MarC) family.</text>
</comment>
<dbReference type="AlphaFoldDB" id="A0A1G6A374"/>
<dbReference type="EMBL" id="FMXQ01000001">
    <property type="protein sequence ID" value="SDB02879.1"/>
    <property type="molecule type" value="Genomic_DNA"/>
</dbReference>
<gene>
    <name evidence="8" type="ORF">SAMN02982931_00118</name>
</gene>
<feature type="transmembrane region" description="Helical" evidence="7">
    <location>
        <begin position="43"/>
        <end position="65"/>
    </location>
</feature>
<feature type="transmembrane region" description="Helical" evidence="7">
    <location>
        <begin position="189"/>
        <end position="209"/>
    </location>
</feature>
<evidence type="ECO:0000256" key="2">
    <source>
        <dbReference type="ARBA" id="ARBA00009784"/>
    </source>
</evidence>
<name>A0A1G6A374_9HYPH</name>
<keyword evidence="4 7" id="KW-0812">Transmembrane</keyword>
<reference evidence="8 9" key="1">
    <citation type="submission" date="2016-10" db="EMBL/GenBank/DDBJ databases">
        <authorList>
            <person name="de Groot N.N."/>
        </authorList>
    </citation>
    <scope>NUCLEOTIDE SEQUENCE [LARGE SCALE GENOMIC DNA]</scope>
    <source>
        <strain evidence="8 9">ATCC 35022</strain>
    </source>
</reference>
<keyword evidence="5 7" id="KW-1133">Transmembrane helix</keyword>
<dbReference type="Pfam" id="PF01914">
    <property type="entry name" value="MarC"/>
    <property type="match status" value="1"/>
</dbReference>
<feature type="transmembrane region" description="Helical" evidence="7">
    <location>
        <begin position="71"/>
        <end position="93"/>
    </location>
</feature>
<evidence type="ECO:0000256" key="6">
    <source>
        <dbReference type="ARBA" id="ARBA00023136"/>
    </source>
</evidence>
<dbReference type="STRING" id="665467.SAMN02982931_00118"/>
<accession>A0A1G6A374</accession>
<feature type="transmembrane region" description="Helical" evidence="7">
    <location>
        <begin position="148"/>
        <end position="168"/>
    </location>
</feature>
<feature type="transmembrane region" description="Helical" evidence="7">
    <location>
        <begin position="114"/>
        <end position="136"/>
    </location>
</feature>
<organism evidence="8 9">
    <name type="scientific">Bauldia litoralis</name>
    <dbReference type="NCBI Taxonomy" id="665467"/>
    <lineage>
        <taxon>Bacteria</taxon>
        <taxon>Pseudomonadati</taxon>
        <taxon>Pseudomonadota</taxon>
        <taxon>Alphaproteobacteria</taxon>
        <taxon>Hyphomicrobiales</taxon>
        <taxon>Kaistiaceae</taxon>
        <taxon>Bauldia</taxon>
    </lineage>
</organism>
<sequence>MGTTLQTIINEVVMMYVLIDPIGTLPIFLMVTAHMKPEHRSMIAVRAVLTAGVILTGFLIGGSLLLKLLGIPIASFQIAGGIVLFLFALTMIFGPPKAEQEKEEVATLERARSIAVFPLAIPAIASPGAMLGAVLLNDSHTLTLTETAIDLGVIWLLLGVTLALLFAAKPIVRIIGDAGVSVLSRIMGLILAAVAVDSVLVAIAEFFQISSVSQQGLI</sequence>
<protein>
    <recommendedName>
        <fullName evidence="7">UPF0056 membrane protein</fullName>
    </recommendedName>
</protein>
<evidence type="ECO:0000256" key="3">
    <source>
        <dbReference type="ARBA" id="ARBA00022475"/>
    </source>
</evidence>
<dbReference type="InterPro" id="IPR002771">
    <property type="entry name" value="Multi_antbiot-R_MarC"/>
</dbReference>
<evidence type="ECO:0000256" key="7">
    <source>
        <dbReference type="RuleBase" id="RU362048"/>
    </source>
</evidence>
<evidence type="ECO:0000256" key="1">
    <source>
        <dbReference type="ARBA" id="ARBA00004651"/>
    </source>
</evidence>
<keyword evidence="6 7" id="KW-0472">Membrane</keyword>
<dbReference type="PANTHER" id="PTHR33508">
    <property type="entry name" value="UPF0056 MEMBRANE PROTEIN YHCE"/>
    <property type="match status" value="1"/>
</dbReference>
<feature type="transmembrane region" description="Helical" evidence="7">
    <location>
        <begin position="12"/>
        <end position="31"/>
    </location>
</feature>
<evidence type="ECO:0000313" key="9">
    <source>
        <dbReference type="Proteomes" id="UP000199071"/>
    </source>
</evidence>
<proteinExistence type="inferred from homology"/>
<dbReference type="GO" id="GO:0005886">
    <property type="term" value="C:plasma membrane"/>
    <property type="evidence" value="ECO:0007669"/>
    <property type="project" value="UniProtKB-SubCell"/>
</dbReference>
<dbReference type="PANTHER" id="PTHR33508:SF1">
    <property type="entry name" value="UPF0056 MEMBRANE PROTEIN YHCE"/>
    <property type="match status" value="1"/>
</dbReference>
<evidence type="ECO:0000313" key="8">
    <source>
        <dbReference type="EMBL" id="SDB02879.1"/>
    </source>
</evidence>
<keyword evidence="3" id="KW-1003">Cell membrane</keyword>
<evidence type="ECO:0000256" key="4">
    <source>
        <dbReference type="ARBA" id="ARBA00022692"/>
    </source>
</evidence>
<evidence type="ECO:0000256" key="5">
    <source>
        <dbReference type="ARBA" id="ARBA00022989"/>
    </source>
</evidence>
<comment type="subcellular location">
    <subcellularLocation>
        <location evidence="1 7">Cell membrane</location>
        <topology evidence="1 7">Multi-pass membrane protein</topology>
    </subcellularLocation>
</comment>
<dbReference type="RefSeq" id="WP_090874279.1">
    <property type="nucleotide sequence ID" value="NZ_FMXQ01000001.1"/>
</dbReference>
<dbReference type="OrthoDB" id="21094at2"/>